<dbReference type="Pfam" id="PF01582">
    <property type="entry name" value="TIR"/>
    <property type="match status" value="1"/>
</dbReference>
<dbReference type="Proteomes" id="UP001642483">
    <property type="component" value="Unassembled WGS sequence"/>
</dbReference>
<dbReference type="InterPro" id="IPR003591">
    <property type="entry name" value="Leu-rich_rpt_typical-subtyp"/>
</dbReference>
<evidence type="ECO:0000256" key="5">
    <source>
        <dbReference type="ARBA" id="ARBA00022692"/>
    </source>
</evidence>
<feature type="domain" description="TIR" evidence="18">
    <location>
        <begin position="913"/>
        <end position="1042"/>
    </location>
</feature>
<dbReference type="Gene3D" id="3.80.10.10">
    <property type="entry name" value="Ribonuclease Inhibitor"/>
    <property type="match status" value="1"/>
</dbReference>
<comment type="similarity">
    <text evidence="2">Belongs to the Toll-like receptor family.</text>
</comment>
<keyword evidence="11 16" id="KW-0472">Membrane</keyword>
<feature type="transmembrane region" description="Helical" evidence="16">
    <location>
        <begin position="860"/>
        <end position="880"/>
    </location>
</feature>
<evidence type="ECO:0000313" key="19">
    <source>
        <dbReference type="EMBL" id="CAK8692375.1"/>
    </source>
</evidence>
<evidence type="ECO:0000313" key="20">
    <source>
        <dbReference type="Proteomes" id="UP001642483"/>
    </source>
</evidence>
<comment type="caution">
    <text evidence="19">The sequence shown here is derived from an EMBL/GenBank/DDBJ whole genome shotgun (WGS) entry which is preliminary data.</text>
</comment>
<keyword evidence="7" id="KW-0677">Repeat</keyword>
<evidence type="ECO:0000256" key="1">
    <source>
        <dbReference type="ARBA" id="ARBA00004177"/>
    </source>
</evidence>
<evidence type="ECO:0000256" key="14">
    <source>
        <dbReference type="ARBA" id="ARBA00023198"/>
    </source>
</evidence>
<keyword evidence="12" id="KW-0675">Receptor</keyword>
<organism evidence="19 20">
    <name type="scientific">Clavelina lepadiformis</name>
    <name type="common">Light-bulb sea squirt</name>
    <name type="synonym">Ascidia lepadiformis</name>
    <dbReference type="NCBI Taxonomy" id="159417"/>
    <lineage>
        <taxon>Eukaryota</taxon>
        <taxon>Metazoa</taxon>
        <taxon>Chordata</taxon>
        <taxon>Tunicata</taxon>
        <taxon>Ascidiacea</taxon>
        <taxon>Aplousobranchia</taxon>
        <taxon>Clavelinidae</taxon>
        <taxon>Clavelina</taxon>
    </lineage>
</organism>
<evidence type="ECO:0000256" key="13">
    <source>
        <dbReference type="ARBA" id="ARBA00023180"/>
    </source>
</evidence>
<dbReference type="PANTHER" id="PTHR47410:SF5">
    <property type="entry name" value="TOLL-LIKE RECEPTOR 3"/>
    <property type="match status" value="1"/>
</dbReference>
<dbReference type="SMART" id="SM00369">
    <property type="entry name" value="LRR_TYP"/>
    <property type="match status" value="10"/>
</dbReference>
<keyword evidence="6 17" id="KW-0732">Signal</keyword>
<evidence type="ECO:0000256" key="8">
    <source>
        <dbReference type="ARBA" id="ARBA00022753"/>
    </source>
</evidence>
<comment type="subcellular location">
    <subcellularLocation>
        <location evidence="15">Endomembrane system</location>
        <topology evidence="15">Single-pass type I membrane protein</topology>
    </subcellularLocation>
    <subcellularLocation>
        <location evidence="1">Endosome</location>
    </subcellularLocation>
</comment>
<reference evidence="19 20" key="1">
    <citation type="submission" date="2024-02" db="EMBL/GenBank/DDBJ databases">
        <authorList>
            <person name="Daric V."/>
            <person name="Darras S."/>
        </authorList>
    </citation>
    <scope>NUCLEOTIDE SEQUENCE [LARGE SCALE GENOMIC DNA]</scope>
</reference>
<keyword evidence="4" id="KW-0433">Leucine-rich repeat</keyword>
<keyword evidence="13" id="KW-0325">Glycoprotein</keyword>
<dbReference type="SUPFAM" id="SSF52200">
    <property type="entry name" value="Toll/Interleukin receptor TIR domain"/>
    <property type="match status" value="1"/>
</dbReference>
<evidence type="ECO:0000256" key="11">
    <source>
        <dbReference type="ARBA" id="ARBA00023136"/>
    </source>
</evidence>
<dbReference type="InterPro" id="IPR001611">
    <property type="entry name" value="Leu-rich_rpt"/>
</dbReference>
<dbReference type="SMART" id="SM00255">
    <property type="entry name" value="TIR"/>
    <property type="match status" value="1"/>
</dbReference>
<dbReference type="SUPFAM" id="SSF52058">
    <property type="entry name" value="L domain-like"/>
    <property type="match status" value="3"/>
</dbReference>
<dbReference type="InterPro" id="IPR000157">
    <property type="entry name" value="TIR_dom"/>
</dbReference>
<feature type="signal peptide" evidence="17">
    <location>
        <begin position="1"/>
        <end position="19"/>
    </location>
</feature>
<evidence type="ECO:0000256" key="16">
    <source>
        <dbReference type="SAM" id="Phobius"/>
    </source>
</evidence>
<keyword evidence="5 16" id="KW-0812">Transmembrane</keyword>
<dbReference type="InterPro" id="IPR032675">
    <property type="entry name" value="LRR_dom_sf"/>
</dbReference>
<gene>
    <name evidence="19" type="ORF">CVLEPA_LOCUS25649</name>
</gene>
<dbReference type="PROSITE" id="PS50104">
    <property type="entry name" value="TIR"/>
    <property type="match status" value="1"/>
</dbReference>
<evidence type="ECO:0000256" key="17">
    <source>
        <dbReference type="SAM" id="SignalP"/>
    </source>
</evidence>
<keyword evidence="9" id="KW-0391">Immunity</keyword>
<keyword evidence="10 16" id="KW-1133">Transmembrane helix</keyword>
<accession>A0ABP0GKU0</accession>
<dbReference type="PROSITE" id="PS51450">
    <property type="entry name" value="LRR"/>
    <property type="match status" value="1"/>
</dbReference>
<evidence type="ECO:0000256" key="15">
    <source>
        <dbReference type="ARBA" id="ARBA00046288"/>
    </source>
</evidence>
<dbReference type="Pfam" id="PF13855">
    <property type="entry name" value="LRR_8"/>
    <property type="match status" value="2"/>
</dbReference>
<sequence>MRWLLIALLKFLLFSCCYSRYPWNPCQKTSTVNGKKFIAVHTSSSYQNYFARKSLAEITSWADRSYTFVECAARGLTEIPQNLPERMEALDLTDNLIRRVKVNDFVSYPKVSLLNMFGNCAFSRRSPSLPPCKEDLYIEPGALQHLLHLKWLGLSNNNLREFPQKLPSSIIGLDIALTKLGDITAQLRDLPNLAILSSSQNCIEKDCPRNFTITRLPSPGFKFLDLSFNNWKRIPRDLLGNKLKALFFGLNPVARLTKDDFLNSTKLELLDLSGMGLTIEESLSVSIENGTFDSLTELKFLNLAFNYICFLPDGIFKNNRNLEHLYLDHNSLKQAIFEAKFLMNLNKLRHVDLSFNNIRQEKVKPNNLLRLGSSFSSLTSLEIVLFGSGRSQLALTAYSLQFHRIDIKSFTSFSNLSHLSTIDISYCNVRYIYPEALSKLRSLNSLRASNNQLTFGTESTTTKTFYNLSEKVLKNRFVFTVRFQEAQDKERSSKTTDPECDSSGLFDFSSNQISTISKIKELFSSKATILDFSNNQISEVRSDDLKQLVHLCCIILCKNPVQKIDSPSFNNLSNLRQIYFSNEGNFLDYSFLCYLNPLAEIKLVWKYAKENLNIDLLDWQIKHNCYVRSVVALHIEQNDLKLFFSSDTTLLNFLPDLRKLSLIDCQVSNIFENGFDGLYRLESLDMSHNQLARFPFKALKRITTLHSLNLNYNNIFELRENLSFLPNLKKFSIAHNNVRFIQPGLFSHRRLQYLDVSYNNIFRLDPSLFGKDVLESLLYLDLRGNDLDCSCYIWDSFYHWYTSEASDQTKLPGFFPKCTLEIDEYYGGCVSCQYPLNLRGRPVSLYGFNTSCDLRRQLKYTLAFTIIFIIFIFLGTVTYSKWFKRLIFRKVNEYFRVASLGRSDVSTKNQTHNNKKAFVFFDHSNDELGDWVDNKLVPHMINGNPSIELLLAGRDIGVGRATTEDLLRLVMTSRKTIVILSGNFCNTSICRFILTALQELQYSAGRDHLIILEWHSEEAACIPESIQRTFNRKFYNFLRFDQTIDDEVMFFETLRTAFASSVELSGIETL</sequence>
<dbReference type="Gene3D" id="3.40.50.10140">
    <property type="entry name" value="Toll/interleukin-1 receptor homology (TIR) domain"/>
    <property type="match status" value="1"/>
</dbReference>
<evidence type="ECO:0000256" key="4">
    <source>
        <dbReference type="ARBA" id="ARBA00022614"/>
    </source>
</evidence>
<evidence type="ECO:0000256" key="3">
    <source>
        <dbReference type="ARBA" id="ARBA00022588"/>
    </source>
</evidence>
<evidence type="ECO:0000256" key="9">
    <source>
        <dbReference type="ARBA" id="ARBA00022859"/>
    </source>
</evidence>
<feature type="chain" id="PRO_5046458665" description="TIR domain-containing protein" evidence="17">
    <location>
        <begin position="20"/>
        <end position="1070"/>
    </location>
</feature>
<evidence type="ECO:0000256" key="2">
    <source>
        <dbReference type="ARBA" id="ARBA00009634"/>
    </source>
</evidence>
<evidence type="ECO:0000256" key="7">
    <source>
        <dbReference type="ARBA" id="ARBA00022737"/>
    </source>
</evidence>
<dbReference type="InterPro" id="IPR035897">
    <property type="entry name" value="Toll_tir_struct_dom_sf"/>
</dbReference>
<keyword evidence="3" id="KW-0399">Innate immunity</keyword>
<name>A0ABP0GKU0_CLALP</name>
<keyword evidence="8" id="KW-0967">Endosome</keyword>
<keyword evidence="20" id="KW-1185">Reference proteome</keyword>
<proteinExistence type="inferred from homology"/>
<dbReference type="EMBL" id="CAWYQH010000130">
    <property type="protein sequence ID" value="CAK8692375.1"/>
    <property type="molecule type" value="Genomic_DNA"/>
</dbReference>
<protein>
    <recommendedName>
        <fullName evidence="18">TIR domain-containing protein</fullName>
    </recommendedName>
</protein>
<evidence type="ECO:0000256" key="10">
    <source>
        <dbReference type="ARBA" id="ARBA00022989"/>
    </source>
</evidence>
<evidence type="ECO:0000259" key="18">
    <source>
        <dbReference type="PROSITE" id="PS50104"/>
    </source>
</evidence>
<evidence type="ECO:0000256" key="6">
    <source>
        <dbReference type="ARBA" id="ARBA00022729"/>
    </source>
</evidence>
<evidence type="ECO:0000256" key="12">
    <source>
        <dbReference type="ARBA" id="ARBA00023170"/>
    </source>
</evidence>
<dbReference type="PANTHER" id="PTHR47410">
    <property type="entry name" value="TOLL-LIKE RECEPTOR 7-RELATED"/>
    <property type="match status" value="1"/>
</dbReference>
<keyword evidence="14" id="KW-0395">Inflammatory response</keyword>